<sequence>MPITAGARVRFRAKGRGQKAEYAWSSAVPPIYTTAVEPSSRVGDGFAAYLLLSCPEGNGRVKVLTGPPGRKPKTTTLTLAPGITYTVVLGGRGDRGQVVTVVTPLEGSAPIYAGRVQMRKSPDGVLLTISPLSDARISVQVPHALSDLSVAIPSAF</sequence>
<name>A0A6J7DPE7_9ZZZZ</name>
<dbReference type="AlphaFoldDB" id="A0A6J7DPE7"/>
<organism evidence="1">
    <name type="scientific">freshwater metagenome</name>
    <dbReference type="NCBI Taxonomy" id="449393"/>
    <lineage>
        <taxon>unclassified sequences</taxon>
        <taxon>metagenomes</taxon>
        <taxon>ecological metagenomes</taxon>
    </lineage>
</organism>
<dbReference type="EMBL" id="CAFBLM010000030">
    <property type="protein sequence ID" value="CAB4870775.1"/>
    <property type="molecule type" value="Genomic_DNA"/>
</dbReference>
<accession>A0A6J7DPE7</accession>
<evidence type="ECO:0000313" key="1">
    <source>
        <dbReference type="EMBL" id="CAB4870775.1"/>
    </source>
</evidence>
<protein>
    <submittedName>
        <fullName evidence="1">Unannotated protein</fullName>
    </submittedName>
</protein>
<gene>
    <name evidence="1" type="ORF">UFOPK3401_00793</name>
</gene>
<proteinExistence type="predicted"/>
<reference evidence="1" key="1">
    <citation type="submission" date="2020-05" db="EMBL/GenBank/DDBJ databases">
        <authorList>
            <person name="Chiriac C."/>
            <person name="Salcher M."/>
            <person name="Ghai R."/>
            <person name="Kavagutti S V."/>
        </authorList>
    </citation>
    <scope>NUCLEOTIDE SEQUENCE</scope>
</reference>